<dbReference type="PROSITE" id="PS51257">
    <property type="entry name" value="PROKAR_LIPOPROTEIN"/>
    <property type="match status" value="1"/>
</dbReference>
<evidence type="ECO:0000256" key="1">
    <source>
        <dbReference type="ARBA" id="ARBA00005622"/>
    </source>
</evidence>
<name>V4PHZ9_9CAUL</name>
<evidence type="ECO:0000313" key="5">
    <source>
        <dbReference type="Proteomes" id="UP000017837"/>
    </source>
</evidence>
<dbReference type="InterPro" id="IPR029058">
    <property type="entry name" value="AB_hydrolase_fold"/>
</dbReference>
<dbReference type="RefSeq" id="WP_018083492.1">
    <property type="nucleotide sequence ID" value="NZ_AQWM01000034.1"/>
</dbReference>
<proteinExistence type="inferred from homology"/>
<gene>
    <name evidence="4" type="ORF">ABENE_17985</name>
</gene>
<keyword evidence="2" id="KW-0378">Hydrolase</keyword>
<dbReference type="Proteomes" id="UP000017837">
    <property type="component" value="Unassembled WGS sequence"/>
</dbReference>
<dbReference type="PANTHER" id="PTHR40841:SF2">
    <property type="entry name" value="SIDEROPHORE-DEGRADING ESTERASE (EUROFUNG)"/>
    <property type="match status" value="1"/>
</dbReference>
<comment type="similarity">
    <text evidence="1">Belongs to the esterase D family.</text>
</comment>
<evidence type="ECO:0000256" key="2">
    <source>
        <dbReference type="ARBA" id="ARBA00022801"/>
    </source>
</evidence>
<accession>V4PHZ9</accession>
<dbReference type="InterPro" id="IPR000801">
    <property type="entry name" value="Esterase-like"/>
</dbReference>
<organism evidence="4 5">
    <name type="scientific">Asticcacaulis benevestitus DSM 16100 = ATCC BAA-896</name>
    <dbReference type="NCBI Taxonomy" id="1121022"/>
    <lineage>
        <taxon>Bacteria</taxon>
        <taxon>Pseudomonadati</taxon>
        <taxon>Pseudomonadota</taxon>
        <taxon>Alphaproteobacteria</taxon>
        <taxon>Caulobacterales</taxon>
        <taxon>Caulobacteraceae</taxon>
        <taxon>Asticcacaulis</taxon>
    </lineage>
</organism>
<keyword evidence="3" id="KW-0732">Signal</keyword>
<dbReference type="PATRIC" id="fig|1121022.4.peg.3677"/>
<dbReference type="AlphaFoldDB" id="V4PHZ9"/>
<evidence type="ECO:0000256" key="3">
    <source>
        <dbReference type="SAM" id="SignalP"/>
    </source>
</evidence>
<feature type="signal peptide" evidence="3">
    <location>
        <begin position="1"/>
        <end position="23"/>
    </location>
</feature>
<evidence type="ECO:0008006" key="6">
    <source>
        <dbReference type="Google" id="ProtNLM"/>
    </source>
</evidence>
<dbReference type="SUPFAM" id="SSF53474">
    <property type="entry name" value="alpha/beta-Hydrolases"/>
    <property type="match status" value="1"/>
</dbReference>
<dbReference type="Gene3D" id="3.40.50.1820">
    <property type="entry name" value="alpha/beta hydrolase"/>
    <property type="match status" value="1"/>
</dbReference>
<dbReference type="PANTHER" id="PTHR40841">
    <property type="entry name" value="SIDEROPHORE TRIACETYLFUSARININE C ESTERASE"/>
    <property type="match status" value="1"/>
</dbReference>
<comment type="caution">
    <text evidence="4">The sequence shown here is derived from an EMBL/GenBank/DDBJ whole genome shotgun (WGS) entry which is preliminary data.</text>
</comment>
<dbReference type="eggNOG" id="COG2819">
    <property type="taxonomic scope" value="Bacteria"/>
</dbReference>
<reference evidence="4 5" key="1">
    <citation type="journal article" date="2014" name="Nature">
        <title>Sequential evolution of bacterial morphology by co-option of a developmental regulator.</title>
        <authorList>
            <person name="Jiang C."/>
            <person name="Brown P.J."/>
            <person name="Ducret A."/>
            <person name="Brun Y.V."/>
        </authorList>
    </citation>
    <scope>NUCLEOTIDE SEQUENCE [LARGE SCALE GENOMIC DNA]</scope>
    <source>
        <strain evidence="4 5">DSM 16100</strain>
    </source>
</reference>
<dbReference type="GO" id="GO:0016788">
    <property type="term" value="F:hydrolase activity, acting on ester bonds"/>
    <property type="evidence" value="ECO:0007669"/>
    <property type="project" value="TreeGrafter"/>
</dbReference>
<keyword evidence="5" id="KW-1185">Reference proteome</keyword>
<dbReference type="STRING" id="1121022.GCA_000376105_03806"/>
<sequence length="302" mass="33264">MKMTILCLIGLLALSACSPTVPAQQAATSAAPQPYVLKNTEVRDIHAQGLNRDYQVFVGLPDDYAEHPDKTYPVLFVTDADYAFPLIRSIARRVGNHGEDLQPFILVGLSYAKGDTGNFSRNRDYTPTKGGQGENADGKPYIYGEAAAYRAFIKDEVFPLIAKTYRADMAHKIFAGHSYGGLLGADILLSDPGMFESYILSSPSLWFDDRVIFAREAAYAETHKDLSARVFMATGGYEVVGPDKRNNTTNDLVADMHAMEKTLKTRDYPHLKVQSEVIEGEDHLTVAPDIITHGLLWALGTK</sequence>
<protein>
    <recommendedName>
        <fullName evidence="6">Esterase</fullName>
    </recommendedName>
</protein>
<feature type="chain" id="PRO_5004724709" description="Esterase" evidence="3">
    <location>
        <begin position="24"/>
        <end position="302"/>
    </location>
</feature>
<dbReference type="EMBL" id="AWGB01000049">
    <property type="protein sequence ID" value="ESQ86844.1"/>
    <property type="molecule type" value="Genomic_DNA"/>
</dbReference>
<dbReference type="InterPro" id="IPR052558">
    <property type="entry name" value="Siderophore_Hydrolase_D"/>
</dbReference>
<evidence type="ECO:0000313" key="4">
    <source>
        <dbReference type="EMBL" id="ESQ86844.1"/>
    </source>
</evidence>
<dbReference type="Pfam" id="PF00756">
    <property type="entry name" value="Esterase"/>
    <property type="match status" value="1"/>
</dbReference>